<dbReference type="NCBIfam" id="TIGR02764">
    <property type="entry name" value="spore_ybaN_pdaB"/>
    <property type="match status" value="1"/>
</dbReference>
<dbReference type="OrthoDB" id="9812065at2"/>
<protein>
    <submittedName>
        <fullName evidence="2">Polysaccharide deacetylase family sporulation protein PdaB</fullName>
    </submittedName>
</protein>
<dbReference type="EMBL" id="QWEH01000043">
    <property type="protein sequence ID" value="RHW29206.1"/>
    <property type="molecule type" value="Genomic_DNA"/>
</dbReference>
<keyword evidence="3" id="KW-1185">Reference proteome</keyword>
<dbReference type="Pfam" id="PF01522">
    <property type="entry name" value="Polysacc_deac_1"/>
    <property type="match status" value="1"/>
</dbReference>
<name>A0A417Y9K2_9BACI</name>
<dbReference type="GO" id="GO:0016020">
    <property type="term" value="C:membrane"/>
    <property type="evidence" value="ECO:0007669"/>
    <property type="project" value="TreeGrafter"/>
</dbReference>
<dbReference type="GO" id="GO:0016810">
    <property type="term" value="F:hydrolase activity, acting on carbon-nitrogen (but not peptide) bonds"/>
    <property type="evidence" value="ECO:0007669"/>
    <property type="project" value="InterPro"/>
</dbReference>
<dbReference type="InterPro" id="IPR050248">
    <property type="entry name" value="Polysacc_deacetylase_ArnD"/>
</dbReference>
<evidence type="ECO:0000313" key="3">
    <source>
        <dbReference type="Proteomes" id="UP000285456"/>
    </source>
</evidence>
<accession>A0A417Y9K2</accession>
<evidence type="ECO:0000313" key="2">
    <source>
        <dbReference type="EMBL" id="RHW29206.1"/>
    </source>
</evidence>
<dbReference type="Proteomes" id="UP000285456">
    <property type="component" value="Unassembled WGS sequence"/>
</dbReference>
<gene>
    <name evidence="2" type="primary">pdaB</name>
    <name evidence="2" type="ORF">D1B32_23440</name>
</gene>
<proteinExistence type="predicted"/>
<sequence length="275" mass="31234">MDHFYAIGLRRRKSLIIIIALALFTSLFIWTQRDAVISVFSNEKPTALSKGNEDEPAIALTFNISWGEERVLDILDQLKNENVQATFFVSGEWAERHPKILEQISEGEHELGMMGYRYKSYLDQEIEQVRKDLLYARDIFNKLGYEDVNLLRTPSGHFNEEVMELAESLDFEVIHWNINPNDWENPGTSVIVDKVMKDTSNGDIILFHASDAAKQTADALKTILPGLKNKGFQPVTISELINQAHAETNPVGVCQIKCVSPSYSRYFNTLSFSST</sequence>
<feature type="domain" description="NodB homology" evidence="1">
    <location>
        <begin position="56"/>
        <end position="235"/>
    </location>
</feature>
<reference evidence="2 3" key="1">
    <citation type="journal article" date="2007" name="Int. J. Syst. Evol. Microbiol.">
        <title>Oceanobacillus profundus sp. nov., isolated from a deep-sea sediment core.</title>
        <authorList>
            <person name="Kim Y.G."/>
            <person name="Choi D.H."/>
            <person name="Hyun S."/>
            <person name="Cho B.C."/>
        </authorList>
    </citation>
    <scope>NUCLEOTIDE SEQUENCE [LARGE SCALE GENOMIC DNA]</scope>
    <source>
        <strain evidence="2 3">DSM 18246</strain>
    </source>
</reference>
<dbReference type="GO" id="GO:0005975">
    <property type="term" value="P:carbohydrate metabolic process"/>
    <property type="evidence" value="ECO:0007669"/>
    <property type="project" value="InterPro"/>
</dbReference>
<dbReference type="RefSeq" id="WP_118890502.1">
    <property type="nucleotide sequence ID" value="NZ_PHUT01000036.1"/>
</dbReference>
<dbReference type="Gene3D" id="3.20.20.370">
    <property type="entry name" value="Glycoside hydrolase/deacetylase"/>
    <property type="match status" value="1"/>
</dbReference>
<dbReference type="InterPro" id="IPR002509">
    <property type="entry name" value="NODB_dom"/>
</dbReference>
<evidence type="ECO:0000259" key="1">
    <source>
        <dbReference type="PROSITE" id="PS51677"/>
    </source>
</evidence>
<dbReference type="InterPro" id="IPR014132">
    <property type="entry name" value="PdaB-like"/>
</dbReference>
<dbReference type="AlphaFoldDB" id="A0A417Y9K2"/>
<organism evidence="2 3">
    <name type="scientific">Oceanobacillus profundus</name>
    <dbReference type="NCBI Taxonomy" id="372463"/>
    <lineage>
        <taxon>Bacteria</taxon>
        <taxon>Bacillati</taxon>
        <taxon>Bacillota</taxon>
        <taxon>Bacilli</taxon>
        <taxon>Bacillales</taxon>
        <taxon>Bacillaceae</taxon>
        <taxon>Oceanobacillus</taxon>
    </lineage>
</organism>
<dbReference type="PANTHER" id="PTHR10587:SF128">
    <property type="entry name" value="POLYSACCHARIDE DEACETYLASE PDAB-RELATED"/>
    <property type="match status" value="1"/>
</dbReference>
<dbReference type="InterPro" id="IPR011330">
    <property type="entry name" value="Glyco_hydro/deAcase_b/a-brl"/>
</dbReference>
<dbReference type="SUPFAM" id="SSF88713">
    <property type="entry name" value="Glycoside hydrolase/deacetylase"/>
    <property type="match status" value="1"/>
</dbReference>
<dbReference type="PANTHER" id="PTHR10587">
    <property type="entry name" value="GLYCOSYL TRANSFERASE-RELATED"/>
    <property type="match status" value="1"/>
</dbReference>
<dbReference type="PROSITE" id="PS51677">
    <property type="entry name" value="NODB"/>
    <property type="match status" value="1"/>
</dbReference>
<comment type="caution">
    <text evidence="2">The sequence shown here is derived from an EMBL/GenBank/DDBJ whole genome shotgun (WGS) entry which is preliminary data.</text>
</comment>